<feature type="signal peptide" evidence="1">
    <location>
        <begin position="1"/>
        <end position="20"/>
    </location>
</feature>
<proteinExistence type="predicted"/>
<keyword evidence="3" id="KW-1185">Reference proteome</keyword>
<sequence>MLQELYVVLAACVCFHMSYGQNYFYGNANPFSFGFSDASTSSGPLNNENSFQIRTEPVASFSQAQFPSFGPSSLIDPTYQIAPIANPLPVEKFVSELNSAVYSSDTLPDIFDLTDLSPGNFSRLLYDYVYENAGKVVHSNPDHVASITTTPINERIITYTSPILVDIFSNTVAKYLFDKGALNTSNASSLAREYAKFLKESADRNLKKGTPESKVLTLSDGFIDFMNSVGHFSNNAIEEQARYFATEVIRSANKS</sequence>
<organism evidence="2 3">
    <name type="scientific">Argiope bruennichi</name>
    <name type="common">Wasp spider</name>
    <name type="synonym">Aranea bruennichi</name>
    <dbReference type="NCBI Taxonomy" id="94029"/>
    <lineage>
        <taxon>Eukaryota</taxon>
        <taxon>Metazoa</taxon>
        <taxon>Ecdysozoa</taxon>
        <taxon>Arthropoda</taxon>
        <taxon>Chelicerata</taxon>
        <taxon>Arachnida</taxon>
        <taxon>Araneae</taxon>
        <taxon>Araneomorphae</taxon>
        <taxon>Entelegynae</taxon>
        <taxon>Araneoidea</taxon>
        <taxon>Araneidae</taxon>
        <taxon>Argiope</taxon>
    </lineage>
</organism>
<name>A0A8T0ENE8_ARGBR</name>
<feature type="chain" id="PRO_5035819817" evidence="1">
    <location>
        <begin position="21"/>
        <end position="255"/>
    </location>
</feature>
<reference evidence="2" key="2">
    <citation type="submission" date="2020-06" db="EMBL/GenBank/DDBJ databases">
        <authorList>
            <person name="Sheffer M."/>
        </authorList>
    </citation>
    <scope>NUCLEOTIDE SEQUENCE</scope>
</reference>
<evidence type="ECO:0000256" key="1">
    <source>
        <dbReference type="SAM" id="SignalP"/>
    </source>
</evidence>
<dbReference type="OrthoDB" id="6429372at2759"/>
<keyword evidence="1" id="KW-0732">Signal</keyword>
<reference evidence="2" key="1">
    <citation type="journal article" date="2020" name="bioRxiv">
        <title>Chromosome-level reference genome of the European wasp spider Argiope bruennichi: a resource for studies on range expansion and evolutionary adaptation.</title>
        <authorList>
            <person name="Sheffer M.M."/>
            <person name="Hoppe A."/>
            <person name="Krehenwinkel H."/>
            <person name="Uhl G."/>
            <person name="Kuss A.W."/>
            <person name="Jensen L."/>
            <person name="Jensen C."/>
            <person name="Gillespie R.G."/>
            <person name="Hoff K.J."/>
            <person name="Prost S."/>
        </authorList>
    </citation>
    <scope>NUCLEOTIDE SEQUENCE</scope>
</reference>
<evidence type="ECO:0000313" key="3">
    <source>
        <dbReference type="Proteomes" id="UP000807504"/>
    </source>
</evidence>
<protein>
    <submittedName>
        <fullName evidence="2">Uncharacterized protein</fullName>
    </submittedName>
</protein>
<evidence type="ECO:0000313" key="2">
    <source>
        <dbReference type="EMBL" id="KAF8777392.1"/>
    </source>
</evidence>
<dbReference type="AlphaFoldDB" id="A0A8T0ENE8"/>
<dbReference type="EMBL" id="JABXBU010002072">
    <property type="protein sequence ID" value="KAF8777392.1"/>
    <property type="molecule type" value="Genomic_DNA"/>
</dbReference>
<dbReference type="Proteomes" id="UP000807504">
    <property type="component" value="Unassembled WGS sequence"/>
</dbReference>
<comment type="caution">
    <text evidence="2">The sequence shown here is derived from an EMBL/GenBank/DDBJ whole genome shotgun (WGS) entry which is preliminary data.</text>
</comment>
<accession>A0A8T0ENE8</accession>
<gene>
    <name evidence="2" type="ORF">HNY73_014260</name>
</gene>